<dbReference type="Proteomes" id="UP000030651">
    <property type="component" value="Unassembled WGS sequence"/>
</dbReference>
<keyword evidence="6" id="KW-0732">Signal</keyword>
<dbReference type="InterPro" id="IPR000262">
    <property type="entry name" value="FMN-dep_DH"/>
</dbReference>
<sequence>MSSLFALLSLATVAFGARPFLSYADTGIDVALSGVPNGTLPDLSEMKALNDFEWVAERNLNESSWAFYRAGAGGEWSYRNNLESYGRLRFRPRVLTDITQIEQNMNTTLFGHTFSAPFFMSPFGRAGYAHADAELNLVKAAAEENILYVASMHATKTLDEIASAKAEGQITGHQFYNEGTDEDTLAYFQQVEAAGGKAIFFTVDSAGDGNRHRAARWSVTSSDSGYTYATWDYYKHLQNLTSLPIIPKGIQTVEDAKLAIAYGAPAIFLSNHGARQLDHVPSSLEVALEIHEESPDIFQQIDVFADGGVRYGSDVLKLMALGVKAVGAARPFAFANIYGVDGVKKALQMLKHEIAIDCSNMGLNDVHSINSSYIKLNNPIWNGWYS</sequence>
<dbReference type="AlphaFoldDB" id="W3X9D3"/>
<feature type="binding site" evidence="5">
    <location>
        <position position="151"/>
    </location>
    <ligand>
        <name>FMN</name>
        <dbReference type="ChEBI" id="CHEBI:58210"/>
    </ligand>
</feature>
<feature type="binding site" evidence="5">
    <location>
        <position position="248"/>
    </location>
    <ligand>
        <name>FMN</name>
        <dbReference type="ChEBI" id="CHEBI:58210"/>
    </ligand>
</feature>
<dbReference type="Pfam" id="PF01070">
    <property type="entry name" value="FMN_dh"/>
    <property type="match status" value="2"/>
</dbReference>
<keyword evidence="2" id="KW-0560">Oxidoreductase</keyword>
<dbReference type="OrthoDB" id="1925334at2759"/>
<dbReference type="PROSITE" id="PS00557">
    <property type="entry name" value="FMN_HYDROXY_ACID_DH_1"/>
    <property type="match status" value="1"/>
</dbReference>
<dbReference type="PANTHER" id="PTHR10578:SF140">
    <property type="entry name" value="FMN HYDROXY ACID DEHYDROGENASE DOMAIN-CONTAINING PROTEIN"/>
    <property type="match status" value="1"/>
</dbReference>
<evidence type="ECO:0000256" key="6">
    <source>
        <dbReference type="SAM" id="SignalP"/>
    </source>
</evidence>
<comment type="cofactor">
    <cofactor evidence="1">
        <name>FMN</name>
        <dbReference type="ChEBI" id="CHEBI:58210"/>
    </cofactor>
</comment>
<dbReference type="RefSeq" id="XP_007831366.1">
    <property type="nucleotide sequence ID" value="XM_007833175.1"/>
</dbReference>
<keyword evidence="9" id="KW-1185">Reference proteome</keyword>
<dbReference type="GeneID" id="19269607"/>
<feature type="binding site" evidence="5">
    <location>
        <position position="176"/>
    </location>
    <ligand>
        <name>glyoxylate</name>
        <dbReference type="ChEBI" id="CHEBI:36655"/>
    </ligand>
</feature>
<feature type="binding site" evidence="5">
    <location>
        <position position="174"/>
    </location>
    <ligand>
        <name>FMN</name>
        <dbReference type="ChEBI" id="CHEBI:58210"/>
    </ligand>
</feature>
<dbReference type="SUPFAM" id="SSF51395">
    <property type="entry name" value="FMN-linked oxidoreductases"/>
    <property type="match status" value="1"/>
</dbReference>
<reference evidence="9" key="1">
    <citation type="journal article" date="2015" name="BMC Genomics">
        <title>Genomic and transcriptomic analysis of the endophytic fungus Pestalotiopsis fici reveals its lifestyle and high potential for synthesis of natural products.</title>
        <authorList>
            <person name="Wang X."/>
            <person name="Zhang X."/>
            <person name="Liu L."/>
            <person name="Xiang M."/>
            <person name="Wang W."/>
            <person name="Sun X."/>
            <person name="Che Y."/>
            <person name="Guo L."/>
            <person name="Liu G."/>
            <person name="Guo L."/>
            <person name="Wang C."/>
            <person name="Yin W.B."/>
            <person name="Stadler M."/>
            <person name="Zhang X."/>
            <person name="Liu X."/>
        </authorList>
    </citation>
    <scope>NUCLEOTIDE SEQUENCE [LARGE SCALE GENOMIC DNA]</scope>
    <source>
        <strain evidence="9">W106-1 / CGMCC3.15140</strain>
    </source>
</reference>
<dbReference type="InterPro" id="IPR037396">
    <property type="entry name" value="FMN_HAD"/>
</dbReference>
<proteinExistence type="inferred from homology"/>
<dbReference type="InterPro" id="IPR012133">
    <property type="entry name" value="Alpha-hydoxy_acid_DH_FMN"/>
</dbReference>
<protein>
    <recommendedName>
        <fullName evidence="7">FMN hydroxy acid dehydrogenase domain-containing protein</fullName>
    </recommendedName>
</protein>
<dbReference type="eggNOG" id="KOG0538">
    <property type="taxonomic scope" value="Eukaryota"/>
</dbReference>
<organism evidence="8 9">
    <name type="scientific">Pestalotiopsis fici (strain W106-1 / CGMCC3.15140)</name>
    <dbReference type="NCBI Taxonomy" id="1229662"/>
    <lineage>
        <taxon>Eukaryota</taxon>
        <taxon>Fungi</taxon>
        <taxon>Dikarya</taxon>
        <taxon>Ascomycota</taxon>
        <taxon>Pezizomycotina</taxon>
        <taxon>Sordariomycetes</taxon>
        <taxon>Xylariomycetidae</taxon>
        <taxon>Amphisphaeriales</taxon>
        <taxon>Sporocadaceae</taxon>
        <taxon>Pestalotiopsis</taxon>
    </lineage>
</organism>
<dbReference type="PANTHER" id="PTHR10578">
    <property type="entry name" value="S -2-HYDROXY-ACID OXIDASE-RELATED"/>
    <property type="match status" value="1"/>
</dbReference>
<dbReference type="InterPro" id="IPR008259">
    <property type="entry name" value="FMN_hydac_DH_AS"/>
</dbReference>
<dbReference type="GO" id="GO:0016491">
    <property type="term" value="F:oxidoreductase activity"/>
    <property type="evidence" value="ECO:0007669"/>
    <property type="project" value="UniProtKB-KW"/>
</dbReference>
<feature type="chain" id="PRO_5004834421" description="FMN hydroxy acid dehydrogenase domain-containing protein" evidence="6">
    <location>
        <begin position="17"/>
        <end position="386"/>
    </location>
</feature>
<feature type="binding site" evidence="5">
    <location>
        <begin position="122"/>
        <end position="124"/>
    </location>
    <ligand>
        <name>FMN</name>
        <dbReference type="ChEBI" id="CHEBI:58210"/>
    </ligand>
</feature>
<evidence type="ECO:0000259" key="7">
    <source>
        <dbReference type="PROSITE" id="PS51349"/>
    </source>
</evidence>
<keyword evidence="5" id="KW-0285">Flavoprotein</keyword>
<dbReference type="HOGENOM" id="CLU_020639_1_0_1"/>
<feature type="binding site" evidence="5">
    <location>
        <begin position="306"/>
        <end position="310"/>
    </location>
    <ligand>
        <name>FMN</name>
        <dbReference type="ChEBI" id="CHEBI:58210"/>
    </ligand>
</feature>
<dbReference type="PROSITE" id="PS51349">
    <property type="entry name" value="FMN_HYDROXY_ACID_DH_2"/>
    <property type="match status" value="1"/>
</dbReference>
<feature type="binding site" evidence="5">
    <location>
        <position position="202"/>
    </location>
    <ligand>
        <name>FMN</name>
        <dbReference type="ChEBI" id="CHEBI:58210"/>
    </ligand>
</feature>
<comment type="similarity">
    <text evidence="3">Belongs to the FMN-dependent alpha-hydroxy acid dehydrogenase family.</text>
</comment>
<feature type="binding site" evidence="5">
    <location>
        <position position="272"/>
    </location>
    <ligand>
        <name>glyoxylate</name>
        <dbReference type="ChEBI" id="CHEBI:36655"/>
    </ligand>
</feature>
<feature type="active site" description="Proton acceptor" evidence="4">
    <location>
        <position position="272"/>
    </location>
</feature>
<feature type="binding site" evidence="5">
    <location>
        <position position="211"/>
    </location>
    <ligand>
        <name>glyoxylate</name>
        <dbReference type="ChEBI" id="CHEBI:36655"/>
    </ligand>
</feature>
<keyword evidence="5" id="KW-0288">FMN</keyword>
<evidence type="ECO:0000256" key="5">
    <source>
        <dbReference type="PIRSR" id="PIRSR000138-2"/>
    </source>
</evidence>
<feature type="binding site" evidence="5">
    <location>
        <position position="270"/>
    </location>
    <ligand>
        <name>FMN</name>
        <dbReference type="ChEBI" id="CHEBI:58210"/>
    </ligand>
</feature>
<dbReference type="GO" id="GO:0010181">
    <property type="term" value="F:FMN binding"/>
    <property type="evidence" value="ECO:0007669"/>
    <property type="project" value="InterPro"/>
</dbReference>
<dbReference type="InterPro" id="IPR013785">
    <property type="entry name" value="Aldolase_TIM"/>
</dbReference>
<dbReference type="OMA" id="HEESPDI"/>
<evidence type="ECO:0000256" key="3">
    <source>
        <dbReference type="ARBA" id="ARBA00024042"/>
    </source>
</evidence>
<feature type="domain" description="FMN hydroxy acid dehydrogenase" evidence="7">
    <location>
        <begin position="41"/>
        <end position="379"/>
    </location>
</feature>
<evidence type="ECO:0000313" key="8">
    <source>
        <dbReference type="EMBL" id="ETS82718.1"/>
    </source>
</evidence>
<dbReference type="Gene3D" id="3.20.20.70">
    <property type="entry name" value="Aldolase class I"/>
    <property type="match status" value="1"/>
</dbReference>
<evidence type="ECO:0000313" key="9">
    <source>
        <dbReference type="Proteomes" id="UP000030651"/>
    </source>
</evidence>
<evidence type="ECO:0000256" key="4">
    <source>
        <dbReference type="PIRSR" id="PIRSR000138-1"/>
    </source>
</evidence>
<dbReference type="InParanoid" id="W3X9D3"/>
<name>W3X9D3_PESFW</name>
<dbReference type="PIRSF" id="PIRSF000138">
    <property type="entry name" value="Al-hdrx_acd_dh"/>
    <property type="match status" value="1"/>
</dbReference>
<evidence type="ECO:0000256" key="2">
    <source>
        <dbReference type="ARBA" id="ARBA00023002"/>
    </source>
</evidence>
<dbReference type="KEGG" id="pfy:PFICI_04594"/>
<evidence type="ECO:0000256" key="1">
    <source>
        <dbReference type="ARBA" id="ARBA00001917"/>
    </source>
</evidence>
<gene>
    <name evidence="8" type="ORF">PFICI_04594</name>
</gene>
<feature type="signal peptide" evidence="6">
    <location>
        <begin position="1"/>
        <end position="16"/>
    </location>
</feature>
<dbReference type="EMBL" id="KI912111">
    <property type="protein sequence ID" value="ETS82718.1"/>
    <property type="molecule type" value="Genomic_DNA"/>
</dbReference>
<feature type="binding site" evidence="5">
    <location>
        <position position="275"/>
    </location>
    <ligand>
        <name>glyoxylate</name>
        <dbReference type="ChEBI" id="CHEBI:36655"/>
    </ligand>
</feature>
<accession>W3X9D3</accession>